<dbReference type="Proteomes" id="UP000518266">
    <property type="component" value="Unassembled WGS sequence"/>
</dbReference>
<organism evidence="1 2">
    <name type="scientific">Dissostichus mawsoni</name>
    <name type="common">Antarctic cod</name>
    <dbReference type="NCBI Taxonomy" id="36200"/>
    <lineage>
        <taxon>Eukaryota</taxon>
        <taxon>Metazoa</taxon>
        <taxon>Chordata</taxon>
        <taxon>Craniata</taxon>
        <taxon>Vertebrata</taxon>
        <taxon>Euteleostomi</taxon>
        <taxon>Actinopterygii</taxon>
        <taxon>Neopterygii</taxon>
        <taxon>Teleostei</taxon>
        <taxon>Neoteleostei</taxon>
        <taxon>Acanthomorphata</taxon>
        <taxon>Eupercaria</taxon>
        <taxon>Perciformes</taxon>
        <taxon>Notothenioidei</taxon>
        <taxon>Nototheniidae</taxon>
        <taxon>Dissostichus</taxon>
    </lineage>
</organism>
<proteinExistence type="predicted"/>
<sequence length="498" mass="55672">MQELNGDEVGNIHKSDHACAEIISHIAKEMRRKFVSNVKEMDSKVSITIDESTVHGRPYLIIYVRCDVSGKGDVDNVFLDIVELTDGVDAESIYNSMMASLYKAGMDDDFLKTHLISIATDGAAVLTGKASGLVVRLKNNFPNVQSVHCLAHRLELSVKDALKEVGGTNQFEIFISHLYSLYNQSTRNSRLLKEAAAELNMEILKIGQIFTIRWVASSFKTVKAVWKDFPALALHFKTSSENASRNDLERQKYKGLLKHLTNSGFMEDLAVMKDILQPVSQAAEKRNDTCGLKCPHQTNHQCFDRHEDDRGRSTKKAEQGVSSGFFKDVELTEGRGKINKPRFYESVVATLTKRLPESSLVQTLKALDKCFWPGEQEDLTLYGEQEVHRLAKSLGEPAGEAVGQFRDWKLQGTPPGKTLERLCIASRTYLPTSAECERGFSAVNNTDNQSRNRLREESLSSLLFVDLNGPPLDKFDPVPFDGNEKKSSQGIFGLFSLK</sequence>
<feature type="non-terminal residue" evidence="1">
    <location>
        <position position="498"/>
    </location>
</feature>
<gene>
    <name evidence="1" type="ORF">F7725_004276</name>
</gene>
<evidence type="ECO:0000313" key="2">
    <source>
        <dbReference type="Proteomes" id="UP000518266"/>
    </source>
</evidence>
<comment type="caution">
    <text evidence="1">The sequence shown here is derived from an EMBL/GenBank/DDBJ whole genome shotgun (WGS) entry which is preliminary data.</text>
</comment>
<name>A0A7J5XI77_DISMA</name>
<dbReference type="PANTHER" id="PTHR46880">
    <property type="entry name" value="RAS-ASSOCIATING DOMAIN-CONTAINING PROTEIN"/>
    <property type="match status" value="1"/>
</dbReference>
<dbReference type="AlphaFoldDB" id="A0A7J5XI77"/>
<dbReference type="InterPro" id="IPR012337">
    <property type="entry name" value="RNaseH-like_sf"/>
</dbReference>
<accession>A0A7J5XI77</accession>
<evidence type="ECO:0000313" key="1">
    <source>
        <dbReference type="EMBL" id="KAF3836812.1"/>
    </source>
</evidence>
<dbReference type="EMBL" id="JAAKFY010000023">
    <property type="protein sequence ID" value="KAF3836812.1"/>
    <property type="molecule type" value="Genomic_DNA"/>
</dbReference>
<dbReference type="SUPFAM" id="SSF53098">
    <property type="entry name" value="Ribonuclease H-like"/>
    <property type="match status" value="1"/>
</dbReference>
<dbReference type="OrthoDB" id="8909466at2759"/>
<protein>
    <submittedName>
        <fullName evidence="1">Uncharacterized protein</fullName>
    </submittedName>
</protein>
<dbReference type="PANTHER" id="PTHR46880:SF8">
    <property type="entry name" value="E3 SUMO-PROTEIN LIGASE KIAA1586"/>
    <property type="match status" value="1"/>
</dbReference>
<reference evidence="1 2" key="1">
    <citation type="submission" date="2020-03" db="EMBL/GenBank/DDBJ databases">
        <title>Dissostichus mawsoni Genome sequencing and assembly.</title>
        <authorList>
            <person name="Park H."/>
        </authorList>
    </citation>
    <scope>NUCLEOTIDE SEQUENCE [LARGE SCALE GENOMIC DNA]</scope>
    <source>
        <strain evidence="1">DM0001</strain>
        <tissue evidence="1">Muscle</tissue>
    </source>
</reference>
<keyword evidence="2" id="KW-1185">Reference proteome</keyword>